<evidence type="ECO:0000256" key="1">
    <source>
        <dbReference type="ARBA" id="ARBA00008520"/>
    </source>
</evidence>
<evidence type="ECO:0000256" key="2">
    <source>
        <dbReference type="ARBA" id="ARBA00022448"/>
    </source>
</evidence>
<evidence type="ECO:0008006" key="6">
    <source>
        <dbReference type="Google" id="ProtNLM"/>
    </source>
</evidence>
<dbReference type="Proteomes" id="UP001319921">
    <property type="component" value="Chromosome"/>
</dbReference>
<dbReference type="GeneID" id="68867137"/>
<dbReference type="InterPro" id="IPR006059">
    <property type="entry name" value="SBP"/>
</dbReference>
<evidence type="ECO:0000313" key="4">
    <source>
        <dbReference type="EMBL" id="BDB99398.1"/>
    </source>
</evidence>
<reference evidence="4 5" key="1">
    <citation type="journal article" date="2022" name="Microbiol. Resour. Announc.">
        <title>Complete Genome Sequence of the Hyperthermophilic and Acidophilic Archaeon Saccharolobus caldissimus Strain HS-3T.</title>
        <authorList>
            <person name="Sakai H.D."/>
            <person name="Kurosawa N."/>
        </authorList>
    </citation>
    <scope>NUCLEOTIDE SEQUENCE [LARGE SCALE GENOMIC DNA]</scope>
    <source>
        <strain evidence="4 5">JCM32116</strain>
    </source>
</reference>
<keyword evidence="3" id="KW-0812">Transmembrane</keyword>
<dbReference type="SUPFAM" id="SSF53850">
    <property type="entry name" value="Periplasmic binding protein-like II"/>
    <property type="match status" value="1"/>
</dbReference>
<gene>
    <name evidence="4" type="ORF">SACC_24150</name>
</gene>
<name>A0AAQ4CUB7_9CREN</name>
<feature type="transmembrane region" description="Helical" evidence="3">
    <location>
        <begin position="7"/>
        <end position="30"/>
    </location>
</feature>
<keyword evidence="3" id="KW-1133">Transmembrane helix</keyword>
<dbReference type="EMBL" id="AP025226">
    <property type="protein sequence ID" value="BDB99398.1"/>
    <property type="molecule type" value="Genomic_DNA"/>
</dbReference>
<dbReference type="Pfam" id="PF01547">
    <property type="entry name" value="SBP_bac_1"/>
    <property type="match status" value="1"/>
</dbReference>
<proteinExistence type="inferred from homology"/>
<dbReference type="AlphaFoldDB" id="A0AAQ4CUB7"/>
<protein>
    <recommendedName>
        <fullName evidence="6">Extracellular solute-binding protein family 1</fullName>
    </recommendedName>
</protein>
<keyword evidence="3" id="KW-0472">Membrane</keyword>
<evidence type="ECO:0000313" key="5">
    <source>
        <dbReference type="Proteomes" id="UP001319921"/>
    </source>
</evidence>
<comment type="similarity">
    <text evidence="1">Belongs to the bacterial solute-binding protein 1 family.</text>
</comment>
<dbReference type="InterPro" id="IPR050490">
    <property type="entry name" value="Bact_solute-bd_prot1"/>
</dbReference>
<organism evidence="4 5">
    <name type="scientific">Saccharolobus caldissimus</name>
    <dbReference type="NCBI Taxonomy" id="1702097"/>
    <lineage>
        <taxon>Archaea</taxon>
        <taxon>Thermoproteota</taxon>
        <taxon>Thermoprotei</taxon>
        <taxon>Sulfolobales</taxon>
        <taxon>Sulfolobaceae</taxon>
        <taxon>Saccharolobus</taxon>
    </lineage>
</organism>
<evidence type="ECO:0000256" key="3">
    <source>
        <dbReference type="SAM" id="Phobius"/>
    </source>
</evidence>
<dbReference type="KEGG" id="scas:SACC_24150"/>
<dbReference type="Gene3D" id="3.40.190.10">
    <property type="entry name" value="Periplasmic binding protein-like II"/>
    <property type="match status" value="1"/>
</dbReference>
<accession>A0AAQ4CUB7</accession>
<dbReference type="RefSeq" id="WP_229569714.1">
    <property type="nucleotide sequence ID" value="NZ_AP025226.1"/>
</dbReference>
<sequence>MNSKAISTLAIVAIVIVVIAVIGIASYFILISHHSTIPTSTTTTPIVVSNTTAPVTLTVVTFSGESAQFIQYAGDLFHELHPNVQVQVVSYPFSQYIDKELTALSAHSSQYDIIGFTSTSALDVAKYLLPLNESDFNFSDIIYPQEDFGGLYYNITTGKTEIIGIAYETAVYLMAYNATIFSNQTLAQEFEQEYHMNFSPITYENWTVVLDVDQFLVSHNITKYGFLIDDHVAHGIIDAFPAVFGWYYFRDPSINLGNPSGLPNYNIMFEGKILPGFTYPLPSFNSTAGVSALITYRELVNYEPNPSQIQISYDNLPEFFSKAAVAFLFTSQLSYINNSKDVLLAPLPGGYAETGTDFLGISKYSLHPQLALEFLQFLVSPKVQEIAFLKFGKFPISKQAFISLISNTSLPAYQREWLQETYRAALNASANPPNIPPTYPELIPSFNNDVFQFLTSPQYNATYAMQILQEAANSWIKAVSQS</sequence>
<dbReference type="PANTHER" id="PTHR43649:SF29">
    <property type="entry name" value="OSMOPROTECTIVE COMPOUNDS-BINDING PROTEIN GGTB"/>
    <property type="match status" value="1"/>
</dbReference>
<keyword evidence="2" id="KW-0813">Transport</keyword>
<keyword evidence="5" id="KW-1185">Reference proteome</keyword>
<dbReference type="PANTHER" id="PTHR43649">
    <property type="entry name" value="ARABINOSE-BINDING PROTEIN-RELATED"/>
    <property type="match status" value="1"/>
</dbReference>